<proteinExistence type="predicted"/>
<dbReference type="EMBL" id="CP031165">
    <property type="protein sequence ID" value="AXV06440.1"/>
    <property type="molecule type" value="Genomic_DNA"/>
</dbReference>
<sequence length="226" mass="23946">MTHRSFTRLAAAGLLAAALTACSSPADRALAPATTDGYDTDPTGFIAAVETSPTIESSCGADVDWDDPPVIDQVVAVGYVQTVWMVGERGGNELVWVCDYLPEEEAPVTAEPMANTGTDQPVGNDYVQRVGNVLGRADIGVPDGAVTAEYAVGDYVVTYPLDDDVRFLRLHAAEDSTTEDQPFVMGTVTFLDADGTDVTPESPEIPDIIHGVPRDRDNGAEVQAED</sequence>
<name>A0A346XW43_9ACTN</name>
<evidence type="ECO:0000256" key="1">
    <source>
        <dbReference type="SAM" id="SignalP"/>
    </source>
</evidence>
<dbReference type="PROSITE" id="PS51257">
    <property type="entry name" value="PROKAR_LIPOPROTEIN"/>
    <property type="match status" value="1"/>
</dbReference>
<dbReference type="Proteomes" id="UP000264006">
    <property type="component" value="Chromosome"/>
</dbReference>
<protein>
    <submittedName>
        <fullName evidence="2">Uncharacterized protein</fullName>
    </submittedName>
</protein>
<dbReference type="OrthoDB" id="2515046at2"/>
<keyword evidence="3" id="KW-1185">Reference proteome</keyword>
<feature type="chain" id="PRO_5038881540" evidence="1">
    <location>
        <begin position="27"/>
        <end position="226"/>
    </location>
</feature>
<accession>A0A346XW43</accession>
<dbReference type="AlphaFoldDB" id="A0A346XW43"/>
<evidence type="ECO:0000313" key="3">
    <source>
        <dbReference type="Proteomes" id="UP000264006"/>
    </source>
</evidence>
<feature type="signal peptide" evidence="1">
    <location>
        <begin position="1"/>
        <end position="26"/>
    </location>
</feature>
<gene>
    <name evidence="2" type="ORF">DVS28_a1749</name>
</gene>
<keyword evidence="1" id="KW-0732">Signal</keyword>
<evidence type="ECO:0000313" key="2">
    <source>
        <dbReference type="EMBL" id="AXV06440.1"/>
    </source>
</evidence>
<organism evidence="2 3">
    <name type="scientific">Euzebya pacifica</name>
    <dbReference type="NCBI Taxonomy" id="1608957"/>
    <lineage>
        <taxon>Bacteria</taxon>
        <taxon>Bacillati</taxon>
        <taxon>Actinomycetota</taxon>
        <taxon>Nitriliruptoria</taxon>
        <taxon>Euzebyales</taxon>
    </lineage>
</organism>
<dbReference type="KEGG" id="euz:DVS28_a1749"/>
<reference evidence="2 3" key="1">
    <citation type="submission" date="2018-09" db="EMBL/GenBank/DDBJ databases">
        <title>Complete genome sequence of Euzebya sp. DY32-46 isolated from seawater of Pacific Ocean.</title>
        <authorList>
            <person name="Xu L."/>
            <person name="Wu Y.-H."/>
            <person name="Xu X.-W."/>
        </authorList>
    </citation>
    <scope>NUCLEOTIDE SEQUENCE [LARGE SCALE GENOMIC DNA]</scope>
    <source>
        <strain evidence="2 3">DY32-46</strain>
    </source>
</reference>
<dbReference type="RefSeq" id="WP_114591092.1">
    <property type="nucleotide sequence ID" value="NZ_CP031165.1"/>
</dbReference>